<reference evidence="9" key="2">
    <citation type="journal article" date="2023" name="IMA Fungus">
        <title>Comparative genomic study of the Penicillium genus elucidates a diverse pangenome and 15 lateral gene transfer events.</title>
        <authorList>
            <person name="Petersen C."/>
            <person name="Sorensen T."/>
            <person name="Nielsen M.R."/>
            <person name="Sondergaard T.E."/>
            <person name="Sorensen J.L."/>
            <person name="Fitzpatrick D.A."/>
            <person name="Frisvad J.C."/>
            <person name="Nielsen K.L."/>
        </authorList>
    </citation>
    <scope>NUCLEOTIDE SEQUENCE</scope>
    <source>
        <strain evidence="9">IBT 15544</strain>
    </source>
</reference>
<evidence type="ECO:0000256" key="6">
    <source>
        <dbReference type="RuleBase" id="RU003983"/>
    </source>
</evidence>
<feature type="domain" description="Peptidase M48" evidence="8">
    <location>
        <begin position="178"/>
        <end position="340"/>
    </location>
</feature>
<dbReference type="GO" id="GO:0006515">
    <property type="term" value="P:protein quality control for misfolded or incompletely synthesized proteins"/>
    <property type="evidence" value="ECO:0007669"/>
    <property type="project" value="TreeGrafter"/>
</dbReference>
<evidence type="ECO:0000256" key="7">
    <source>
        <dbReference type="SAM" id="MobiDB-lite"/>
    </source>
</evidence>
<sequence>MLTQTTLRGFRAHAPISILAQPAFLRQPALRASQLSQIAQRVSPHKSSRWISSLPLRRANTPANHAAPGPSSTRRAFTTNPNPQSQYNRYNQYNRFGNNRGSLFFTLIQNAKPHHFVILGLGISGVYFYNTDVVSETGRRRFICVSPEQELKFGEEGYRETLNQARGKILPDYHPLTKSVDRVLRRLIPLAPIEGADWKVHVIKDDGMANAFVLPGGKVFVYTGILPICEDEDGLAAVLGHEIAHVVARHPAERMSNSFLTLGAVFAVSLLFDVSGQLSSLVLNLMYNLPNSRSQEAEADNIGLMMMSKACFNPEAAVRLWARMQKQEKGSPPAVYVHPSFQLQQRGSHSLEKAESIYEDNGCSSVGKYSKILSTKNEFEQELTLKVPGFHDAAKSYTPSYGW</sequence>
<dbReference type="GO" id="GO:0005743">
    <property type="term" value="C:mitochondrial inner membrane"/>
    <property type="evidence" value="ECO:0007669"/>
    <property type="project" value="TreeGrafter"/>
</dbReference>
<comment type="cofactor">
    <cofactor evidence="6">
        <name>Zn(2+)</name>
        <dbReference type="ChEBI" id="CHEBI:29105"/>
    </cofactor>
    <text evidence="6">Binds 1 zinc ion per subunit.</text>
</comment>
<dbReference type="CDD" id="cd07331">
    <property type="entry name" value="M48C_Oma1_like"/>
    <property type="match status" value="1"/>
</dbReference>
<organism evidence="9 10">
    <name type="scientific">Penicillium cinerascens</name>
    <dbReference type="NCBI Taxonomy" id="70096"/>
    <lineage>
        <taxon>Eukaryota</taxon>
        <taxon>Fungi</taxon>
        <taxon>Dikarya</taxon>
        <taxon>Ascomycota</taxon>
        <taxon>Pezizomycotina</taxon>
        <taxon>Eurotiomycetes</taxon>
        <taxon>Eurotiomycetidae</taxon>
        <taxon>Eurotiales</taxon>
        <taxon>Aspergillaceae</taxon>
        <taxon>Penicillium</taxon>
    </lineage>
</organism>
<evidence type="ECO:0000256" key="5">
    <source>
        <dbReference type="ARBA" id="ARBA00023049"/>
    </source>
</evidence>
<dbReference type="Gene3D" id="3.30.2010.10">
    <property type="entry name" value="Metalloproteases ('zincins'), catalytic domain"/>
    <property type="match status" value="1"/>
</dbReference>
<dbReference type="InterPro" id="IPR051156">
    <property type="entry name" value="Mito/Outer_Membr_Metalloprot"/>
</dbReference>
<keyword evidence="2" id="KW-0479">Metal-binding</keyword>
<keyword evidence="10" id="KW-1185">Reference proteome</keyword>
<accession>A0A9W9NAM9</accession>
<keyword evidence="5 6" id="KW-0482">Metalloprotease</keyword>
<evidence type="ECO:0000256" key="4">
    <source>
        <dbReference type="ARBA" id="ARBA00022833"/>
    </source>
</evidence>
<evidence type="ECO:0000256" key="1">
    <source>
        <dbReference type="ARBA" id="ARBA00022670"/>
    </source>
</evidence>
<keyword evidence="3 6" id="KW-0378">Hydrolase</keyword>
<dbReference type="GeneID" id="83177126"/>
<dbReference type="Proteomes" id="UP001150904">
    <property type="component" value="Unassembled WGS sequence"/>
</dbReference>
<dbReference type="OrthoDB" id="7464992at2759"/>
<dbReference type="RefSeq" id="XP_058312169.1">
    <property type="nucleotide sequence ID" value="XM_058449825.1"/>
</dbReference>
<feature type="compositionally biased region" description="Polar residues" evidence="7">
    <location>
        <begin position="70"/>
        <end position="84"/>
    </location>
</feature>
<reference evidence="9" key="1">
    <citation type="submission" date="2022-12" db="EMBL/GenBank/DDBJ databases">
        <authorList>
            <person name="Petersen C."/>
        </authorList>
    </citation>
    <scope>NUCLEOTIDE SEQUENCE</scope>
    <source>
        <strain evidence="9">IBT 15544</strain>
    </source>
</reference>
<evidence type="ECO:0000313" key="10">
    <source>
        <dbReference type="Proteomes" id="UP001150904"/>
    </source>
</evidence>
<evidence type="ECO:0000256" key="3">
    <source>
        <dbReference type="ARBA" id="ARBA00022801"/>
    </source>
</evidence>
<dbReference type="GO" id="GO:0004222">
    <property type="term" value="F:metalloendopeptidase activity"/>
    <property type="evidence" value="ECO:0007669"/>
    <property type="project" value="InterPro"/>
</dbReference>
<dbReference type="AlphaFoldDB" id="A0A9W9NAM9"/>
<dbReference type="GO" id="GO:0034982">
    <property type="term" value="P:mitochondrial protein processing"/>
    <property type="evidence" value="ECO:0007669"/>
    <property type="project" value="TreeGrafter"/>
</dbReference>
<dbReference type="PANTHER" id="PTHR22726:SF1">
    <property type="entry name" value="METALLOENDOPEPTIDASE OMA1, MITOCHONDRIAL"/>
    <property type="match status" value="1"/>
</dbReference>
<dbReference type="InterPro" id="IPR001915">
    <property type="entry name" value="Peptidase_M48"/>
</dbReference>
<dbReference type="GO" id="GO:0046872">
    <property type="term" value="F:metal ion binding"/>
    <property type="evidence" value="ECO:0007669"/>
    <property type="project" value="UniProtKB-KW"/>
</dbReference>
<dbReference type="EMBL" id="JAPQKR010000005">
    <property type="protein sequence ID" value="KAJ5216356.1"/>
    <property type="molecule type" value="Genomic_DNA"/>
</dbReference>
<protein>
    <recommendedName>
        <fullName evidence="8">Peptidase M48 domain-containing protein</fullName>
    </recommendedName>
</protein>
<comment type="similarity">
    <text evidence="6">Belongs to the peptidase M48 family.</text>
</comment>
<comment type="caution">
    <text evidence="9">The sequence shown here is derived from an EMBL/GenBank/DDBJ whole genome shotgun (WGS) entry which is preliminary data.</text>
</comment>
<keyword evidence="1 6" id="KW-0645">Protease</keyword>
<name>A0A9W9NAM9_9EURO</name>
<evidence type="ECO:0000256" key="2">
    <source>
        <dbReference type="ARBA" id="ARBA00022723"/>
    </source>
</evidence>
<feature type="region of interest" description="Disordered" evidence="7">
    <location>
        <begin position="59"/>
        <end position="84"/>
    </location>
</feature>
<gene>
    <name evidence="9" type="ORF">N7498_002763</name>
</gene>
<keyword evidence="4 6" id="KW-0862">Zinc</keyword>
<dbReference type="PANTHER" id="PTHR22726">
    <property type="entry name" value="METALLOENDOPEPTIDASE OMA1"/>
    <property type="match status" value="1"/>
</dbReference>
<evidence type="ECO:0000313" key="9">
    <source>
        <dbReference type="EMBL" id="KAJ5216356.1"/>
    </source>
</evidence>
<proteinExistence type="inferred from homology"/>
<evidence type="ECO:0000259" key="8">
    <source>
        <dbReference type="Pfam" id="PF01435"/>
    </source>
</evidence>
<dbReference type="Pfam" id="PF01435">
    <property type="entry name" value="Peptidase_M48"/>
    <property type="match status" value="1"/>
</dbReference>